<gene>
    <name evidence="3" type="ORF">TRUGW13939_02814</name>
</gene>
<organism evidence="3 4">
    <name type="scientific">Talaromyces rugulosus</name>
    <name type="common">Penicillium rugulosum</name>
    <dbReference type="NCBI Taxonomy" id="121627"/>
    <lineage>
        <taxon>Eukaryota</taxon>
        <taxon>Fungi</taxon>
        <taxon>Dikarya</taxon>
        <taxon>Ascomycota</taxon>
        <taxon>Pezizomycotina</taxon>
        <taxon>Eurotiomycetes</taxon>
        <taxon>Eurotiomycetidae</taxon>
        <taxon>Eurotiales</taxon>
        <taxon>Trichocomaceae</taxon>
        <taxon>Talaromyces</taxon>
        <taxon>Talaromyces sect. Islandici</taxon>
    </lineage>
</organism>
<dbReference type="PANTHER" id="PTHR24096">
    <property type="entry name" value="LONG-CHAIN-FATTY-ACID--COA LIGASE"/>
    <property type="match status" value="1"/>
</dbReference>
<evidence type="ECO:0008006" key="5">
    <source>
        <dbReference type="Google" id="ProtNLM"/>
    </source>
</evidence>
<dbReference type="GO" id="GO:0016405">
    <property type="term" value="F:CoA-ligase activity"/>
    <property type="evidence" value="ECO:0007669"/>
    <property type="project" value="TreeGrafter"/>
</dbReference>
<evidence type="ECO:0000313" key="4">
    <source>
        <dbReference type="Proteomes" id="UP000509510"/>
    </source>
</evidence>
<dbReference type="OrthoDB" id="6509636at2759"/>
<proteinExistence type="predicted"/>
<protein>
    <recommendedName>
        <fullName evidence="5">AMP-dependent synthetase/ligase domain-containing protein</fullName>
    </recommendedName>
</protein>
<feature type="domain" description="AMP-binding enzyme C-terminal" evidence="2">
    <location>
        <begin position="475"/>
        <end position="549"/>
    </location>
</feature>
<dbReference type="PANTHER" id="PTHR24096:SF424">
    <property type="entry name" value="ACETYL-COA SYNTHETASE-LIKE PROTEIN-RELATED"/>
    <property type="match status" value="1"/>
</dbReference>
<dbReference type="Pfam" id="PF00501">
    <property type="entry name" value="AMP-binding"/>
    <property type="match status" value="1"/>
</dbReference>
<dbReference type="AlphaFoldDB" id="A0A7H8QP22"/>
<name>A0A7H8QP22_TALRU</name>
<dbReference type="Proteomes" id="UP000509510">
    <property type="component" value="Chromosome II"/>
</dbReference>
<dbReference type="Gene3D" id="3.40.50.12780">
    <property type="entry name" value="N-terminal domain of ligase-like"/>
    <property type="match status" value="1"/>
</dbReference>
<feature type="domain" description="AMP-dependent synthetase/ligase" evidence="1">
    <location>
        <begin position="48"/>
        <end position="421"/>
    </location>
</feature>
<evidence type="ECO:0000259" key="2">
    <source>
        <dbReference type="Pfam" id="PF13193"/>
    </source>
</evidence>
<dbReference type="GeneID" id="55990321"/>
<dbReference type="Gene3D" id="3.30.300.30">
    <property type="match status" value="1"/>
</dbReference>
<dbReference type="KEGG" id="trg:TRUGW13939_02814"/>
<dbReference type="Pfam" id="PF13193">
    <property type="entry name" value="AMP-binding_C"/>
    <property type="match status" value="1"/>
</dbReference>
<dbReference type="PROSITE" id="PS00455">
    <property type="entry name" value="AMP_BINDING"/>
    <property type="match status" value="1"/>
</dbReference>
<dbReference type="InterPro" id="IPR045851">
    <property type="entry name" value="AMP-bd_C_sf"/>
</dbReference>
<dbReference type="InterPro" id="IPR042099">
    <property type="entry name" value="ANL_N_sf"/>
</dbReference>
<keyword evidence="4" id="KW-1185">Reference proteome</keyword>
<dbReference type="InterPro" id="IPR000873">
    <property type="entry name" value="AMP-dep_synth/lig_dom"/>
</dbReference>
<dbReference type="RefSeq" id="XP_035341895.1">
    <property type="nucleotide sequence ID" value="XM_035486002.1"/>
</dbReference>
<reference evidence="4" key="1">
    <citation type="submission" date="2020-06" db="EMBL/GenBank/DDBJ databases">
        <title>A chromosome-scale genome assembly of Talaromyces rugulosus W13939.</title>
        <authorList>
            <person name="Wang B."/>
            <person name="Guo L."/>
            <person name="Ye K."/>
            <person name="Wang L."/>
        </authorList>
    </citation>
    <scope>NUCLEOTIDE SEQUENCE [LARGE SCALE GENOMIC DNA]</scope>
    <source>
        <strain evidence="4">W13939</strain>
    </source>
</reference>
<accession>A0A7H8QP22</accession>
<evidence type="ECO:0000313" key="3">
    <source>
        <dbReference type="EMBL" id="QKX55717.1"/>
    </source>
</evidence>
<sequence>MIESPYQVDIPVTDVASFVFSSGTPLSREAPQYFDAACPLKCFSLTQAEGFVKQVARGLELLGLQPNDKVLLYSHNRLFFPVLLWGVLAARCVFTAASPNASVTELEYQVRNSDAKLVLAGSEQVSVALEAASRAGLSRNQVYLFCDPEEDTNSHQSQNIREWTEFWRSAAEVRSWSWKKMSSLEEAQETTAIINYSSGTTGLPKGVEISHYNVVANSTQLLFKRTVISNTQKGLTRKARLDVSGERWLAPLPMYHAYGQAYYCANAARLGAKVFIMKSFNVQKYLLYLDIYRITFMTSAPPILVTMSKQSNPGRYNLRAIETVVSGSAPLSPDLGRIIEKMYLHPGVKVKQGWGMTETTCSVTGFAPDDDDDGRSIGWLNPNCAARIQPLDDRNFDGVVPAGTVVGEIWVAGPNIMKCYYKNPTATADTIVESNGRRWLKTGDIGYIDERGCLYIVDRLKELIKVKGLQVAPAELEQYLLTHPDVADAAVVGAKLNDGEYPRAFVVRKEGIVTSTELLDLIKGHFAPHKWLTGGLYFIDSVPRTGNGKVVRRSLSAIDPKSLATRAKL</sequence>
<dbReference type="InterPro" id="IPR020845">
    <property type="entry name" value="AMP-binding_CS"/>
</dbReference>
<evidence type="ECO:0000259" key="1">
    <source>
        <dbReference type="Pfam" id="PF00501"/>
    </source>
</evidence>
<dbReference type="SUPFAM" id="SSF56801">
    <property type="entry name" value="Acetyl-CoA synthetase-like"/>
    <property type="match status" value="1"/>
</dbReference>
<dbReference type="EMBL" id="CP055899">
    <property type="protein sequence ID" value="QKX55717.1"/>
    <property type="molecule type" value="Genomic_DNA"/>
</dbReference>
<dbReference type="InterPro" id="IPR025110">
    <property type="entry name" value="AMP-bd_C"/>
</dbReference>